<dbReference type="AlphaFoldDB" id="A0A7T5UQY4"/>
<keyword evidence="5 15" id="KW-0378">Hydrolase</keyword>
<dbReference type="Gene3D" id="2.40.50.140">
    <property type="entry name" value="Nucleic acid-binding proteins"/>
    <property type="match status" value="1"/>
</dbReference>
<dbReference type="EC" id="5.6.2.4" evidence="13 15"/>
<dbReference type="InterPro" id="IPR047112">
    <property type="entry name" value="RecG/Mfd"/>
</dbReference>
<dbReference type="NCBIfam" id="TIGR00643">
    <property type="entry name" value="recG"/>
    <property type="match status" value="1"/>
</dbReference>
<dbReference type="Pfam" id="PF00270">
    <property type="entry name" value="DEAD"/>
    <property type="match status" value="1"/>
</dbReference>
<evidence type="ECO:0000256" key="14">
    <source>
        <dbReference type="ARBA" id="ARBA00048988"/>
    </source>
</evidence>
<dbReference type="InterPro" id="IPR033454">
    <property type="entry name" value="RecG_wedge"/>
</dbReference>
<dbReference type="SMART" id="SM00490">
    <property type="entry name" value="HELICc"/>
    <property type="match status" value="1"/>
</dbReference>
<dbReference type="SUPFAM" id="SSF52540">
    <property type="entry name" value="P-loop containing nucleoside triphosphate hydrolases"/>
    <property type="match status" value="2"/>
</dbReference>
<keyword evidence="6 15" id="KW-0347">Helicase</keyword>
<evidence type="ECO:0000256" key="5">
    <source>
        <dbReference type="ARBA" id="ARBA00022801"/>
    </source>
</evidence>
<keyword evidence="11" id="KW-0413">Isomerase</keyword>
<dbReference type="PANTHER" id="PTHR47964">
    <property type="entry name" value="ATP-DEPENDENT DNA HELICASE HOMOLOG RECG, CHLOROPLASTIC"/>
    <property type="match status" value="1"/>
</dbReference>
<accession>A0A7T5UQY4</accession>
<protein>
    <recommendedName>
        <fullName evidence="2 15">ATP-dependent DNA helicase RecG</fullName>
        <ecNumber evidence="13 15">5.6.2.4</ecNumber>
    </recommendedName>
</protein>
<dbReference type="InterPro" id="IPR004609">
    <property type="entry name" value="ATP-dep_DNA_helicase_RecG"/>
</dbReference>
<dbReference type="Proteomes" id="UP000595618">
    <property type="component" value="Chromosome"/>
</dbReference>
<keyword evidence="3 15" id="KW-0547">Nucleotide-binding</keyword>
<dbReference type="InterPro" id="IPR011545">
    <property type="entry name" value="DEAD/DEAH_box_helicase_dom"/>
</dbReference>
<comment type="function">
    <text evidence="15">Plays a critical role in recombination and DNA repair. Helps process Holliday junction intermediates to mature products by catalyzing branch migration. Has replication fork regression activity, unwinds stalled or blocked replication forks to make a HJ that can be resolved. Has a DNA unwinding activity characteristic of a DNA helicase with 3'-5' polarity.</text>
</comment>
<sequence>MADIRIHTPIEQVPAIRKRIIPSLKRLGIKTIRDLLFHFPSRYEDFSNLKTVQTLEAGETVTIQGYVKRVTNRRTPRKRMFLTEAVINDGTGNIKALWFNQPFLVRNIKSGNIVSLSGKVAWGQGGLYLQNPAYERIHNSEFKTTSSQGTHTGGLVAMYPETEGISSRWLRYLIKSFLSFRKELADPLPSETRKRHMLSDIYTALQNIHFPQNTQEAEGARRRFSFEQMLFIQLRALKERMRLKKFSAPAISLNLPLLKKFVNSLPYELTDAQRRSVWEIVQDISKPRPMNRLLEGDVGSGKTVVAAAASLLAIQEGYEVAFMAPTEILAKQHYSTLEKILHPFGVRVGLLTGSEKNKRSNTLLCVGTHALIQKNAHFKNLGLVIVDEQHRFGVEQRAQLAKNSSGSLPHFLSMSATPIPRTLALTVYGDLDLSILDELPKNRREIITKIIGPGKREETYQFIREGVKRGGQAFVICPRIEVGGQGLKIGKISQQKLLLADTKTVKEEYKKLSEKIFPDLNVGILHGKMPAKGGSASGGKSKEQTMKEFKEGKIDILVSTSVVEVGVDIPNATIMVIEGAEKFGLAQLHQFRGRVGRGEHQSYCFLFPTENGLVTKRLRAVVEAKNGFELAEKDLEIRGPGDLFGIRQWGVPDVVLADINNARLVREVRVAALELIKKDPSLTGYPLLLEELKRSHTLHLE</sequence>
<evidence type="ECO:0000256" key="3">
    <source>
        <dbReference type="ARBA" id="ARBA00022741"/>
    </source>
</evidence>
<dbReference type="PROSITE" id="PS51192">
    <property type="entry name" value="HELICASE_ATP_BIND_1"/>
    <property type="match status" value="1"/>
</dbReference>
<evidence type="ECO:0000256" key="7">
    <source>
        <dbReference type="ARBA" id="ARBA00022840"/>
    </source>
</evidence>
<dbReference type="InterPro" id="IPR012340">
    <property type="entry name" value="NA-bd_OB-fold"/>
</dbReference>
<evidence type="ECO:0000256" key="10">
    <source>
        <dbReference type="ARBA" id="ARBA00023204"/>
    </source>
</evidence>
<dbReference type="Pfam" id="PF00271">
    <property type="entry name" value="Helicase_C"/>
    <property type="match status" value="1"/>
</dbReference>
<dbReference type="InterPro" id="IPR027417">
    <property type="entry name" value="P-loop_NTPase"/>
</dbReference>
<dbReference type="Pfam" id="PF19833">
    <property type="entry name" value="RecG_dom3_C"/>
    <property type="match status" value="1"/>
</dbReference>
<keyword evidence="7 15" id="KW-0067">ATP-binding</keyword>
<evidence type="ECO:0000256" key="8">
    <source>
        <dbReference type="ARBA" id="ARBA00023125"/>
    </source>
</evidence>
<gene>
    <name evidence="18" type="primary">recG</name>
    <name evidence="18" type="ORF">HYW89_01575</name>
</gene>
<evidence type="ECO:0000256" key="1">
    <source>
        <dbReference type="ARBA" id="ARBA00007504"/>
    </source>
</evidence>
<dbReference type="CDD" id="cd17992">
    <property type="entry name" value="DEXHc_RecG"/>
    <property type="match status" value="1"/>
</dbReference>
<keyword evidence="10 15" id="KW-0234">DNA repair</keyword>
<dbReference type="Pfam" id="PF17191">
    <property type="entry name" value="RecG_wedge"/>
    <property type="match status" value="1"/>
</dbReference>
<dbReference type="GO" id="GO:0003677">
    <property type="term" value="F:DNA binding"/>
    <property type="evidence" value="ECO:0007669"/>
    <property type="project" value="UniProtKB-KW"/>
</dbReference>
<dbReference type="GO" id="GO:0006281">
    <property type="term" value="P:DNA repair"/>
    <property type="evidence" value="ECO:0007669"/>
    <property type="project" value="UniProtKB-UniRule"/>
</dbReference>
<dbReference type="NCBIfam" id="NF008165">
    <property type="entry name" value="PRK10917.1-3"/>
    <property type="match status" value="1"/>
</dbReference>
<dbReference type="SMART" id="SM00487">
    <property type="entry name" value="DEXDc"/>
    <property type="match status" value="1"/>
</dbReference>
<evidence type="ECO:0000256" key="2">
    <source>
        <dbReference type="ARBA" id="ARBA00017846"/>
    </source>
</evidence>
<keyword evidence="8" id="KW-0238">DNA-binding</keyword>
<dbReference type="GO" id="GO:0043138">
    <property type="term" value="F:3'-5' DNA helicase activity"/>
    <property type="evidence" value="ECO:0007669"/>
    <property type="project" value="UniProtKB-EC"/>
</dbReference>
<evidence type="ECO:0000256" key="4">
    <source>
        <dbReference type="ARBA" id="ARBA00022763"/>
    </source>
</evidence>
<evidence type="ECO:0000259" key="16">
    <source>
        <dbReference type="PROSITE" id="PS51192"/>
    </source>
</evidence>
<dbReference type="InterPro" id="IPR001650">
    <property type="entry name" value="Helicase_C-like"/>
</dbReference>
<dbReference type="Gene3D" id="3.40.50.300">
    <property type="entry name" value="P-loop containing nucleotide triphosphate hydrolases"/>
    <property type="match status" value="2"/>
</dbReference>
<evidence type="ECO:0000259" key="17">
    <source>
        <dbReference type="PROSITE" id="PS51194"/>
    </source>
</evidence>
<comment type="catalytic activity">
    <reaction evidence="12 15">
        <text>Couples ATP hydrolysis with the unwinding of duplex DNA by translocating in the 3'-5' direction.</text>
        <dbReference type="EC" id="5.6.2.4"/>
    </reaction>
</comment>
<feature type="domain" description="Helicase C-terminal" evidence="17">
    <location>
        <begin position="458"/>
        <end position="641"/>
    </location>
</feature>
<dbReference type="GO" id="GO:0016787">
    <property type="term" value="F:hydrolase activity"/>
    <property type="evidence" value="ECO:0007669"/>
    <property type="project" value="UniProtKB-KW"/>
</dbReference>
<name>A0A7T5UQY4_9BACT</name>
<proteinExistence type="inferred from homology"/>
<evidence type="ECO:0000256" key="12">
    <source>
        <dbReference type="ARBA" id="ARBA00034617"/>
    </source>
</evidence>
<evidence type="ECO:0000256" key="6">
    <source>
        <dbReference type="ARBA" id="ARBA00022806"/>
    </source>
</evidence>
<organism evidence="18 19">
    <name type="scientific">Candidatus Sungiibacteriota bacterium</name>
    <dbReference type="NCBI Taxonomy" id="2750080"/>
    <lineage>
        <taxon>Bacteria</taxon>
        <taxon>Candidatus Sungiibacteriota</taxon>
    </lineage>
</organism>
<dbReference type="NCBIfam" id="NF008168">
    <property type="entry name" value="PRK10917.2-2"/>
    <property type="match status" value="1"/>
</dbReference>
<dbReference type="PANTHER" id="PTHR47964:SF1">
    <property type="entry name" value="ATP-DEPENDENT DNA HELICASE HOMOLOG RECG, CHLOROPLASTIC"/>
    <property type="match status" value="1"/>
</dbReference>
<dbReference type="InterPro" id="IPR014001">
    <property type="entry name" value="Helicase_ATP-bd"/>
</dbReference>
<reference evidence="18 19" key="1">
    <citation type="submission" date="2020-07" db="EMBL/GenBank/DDBJ databases">
        <title>Huge and variable diversity of episymbiotic CPR bacteria and DPANN archaea in groundwater ecosystems.</title>
        <authorList>
            <person name="He C.Y."/>
            <person name="Keren R."/>
            <person name="Whittaker M."/>
            <person name="Farag I.F."/>
            <person name="Doudna J."/>
            <person name="Cate J.H.D."/>
            <person name="Banfield J.F."/>
        </authorList>
    </citation>
    <scope>NUCLEOTIDE SEQUENCE [LARGE SCALE GENOMIC DNA]</scope>
    <source>
        <strain evidence="18">NC_groundwater_541_Ag_S-0.1um_46_50</strain>
    </source>
</reference>
<keyword evidence="4 15" id="KW-0227">DNA damage</keyword>
<evidence type="ECO:0000313" key="19">
    <source>
        <dbReference type="Proteomes" id="UP000595618"/>
    </source>
</evidence>
<dbReference type="EMBL" id="CP066690">
    <property type="protein sequence ID" value="QQG45595.1"/>
    <property type="molecule type" value="Genomic_DNA"/>
</dbReference>
<evidence type="ECO:0000256" key="11">
    <source>
        <dbReference type="ARBA" id="ARBA00023235"/>
    </source>
</evidence>
<dbReference type="InterPro" id="IPR045562">
    <property type="entry name" value="RecG_dom3_C"/>
</dbReference>
<evidence type="ECO:0000256" key="15">
    <source>
        <dbReference type="RuleBase" id="RU363016"/>
    </source>
</evidence>
<evidence type="ECO:0000256" key="13">
    <source>
        <dbReference type="ARBA" id="ARBA00034808"/>
    </source>
</evidence>
<comment type="similarity">
    <text evidence="1 15">Belongs to the helicase family. RecG subfamily.</text>
</comment>
<dbReference type="GO" id="GO:0005524">
    <property type="term" value="F:ATP binding"/>
    <property type="evidence" value="ECO:0007669"/>
    <property type="project" value="UniProtKB-KW"/>
</dbReference>
<evidence type="ECO:0000313" key="18">
    <source>
        <dbReference type="EMBL" id="QQG45595.1"/>
    </source>
</evidence>
<dbReference type="PROSITE" id="PS51194">
    <property type="entry name" value="HELICASE_CTER"/>
    <property type="match status" value="1"/>
</dbReference>
<comment type="catalytic activity">
    <reaction evidence="14 15">
        <text>ATP + H2O = ADP + phosphate + H(+)</text>
        <dbReference type="Rhea" id="RHEA:13065"/>
        <dbReference type="ChEBI" id="CHEBI:15377"/>
        <dbReference type="ChEBI" id="CHEBI:15378"/>
        <dbReference type="ChEBI" id="CHEBI:30616"/>
        <dbReference type="ChEBI" id="CHEBI:43474"/>
        <dbReference type="ChEBI" id="CHEBI:456216"/>
        <dbReference type="EC" id="5.6.2.4"/>
    </reaction>
</comment>
<keyword evidence="9 15" id="KW-0233">DNA recombination</keyword>
<dbReference type="SUPFAM" id="SSF50249">
    <property type="entry name" value="Nucleic acid-binding proteins"/>
    <property type="match status" value="1"/>
</dbReference>
<evidence type="ECO:0000256" key="9">
    <source>
        <dbReference type="ARBA" id="ARBA00023172"/>
    </source>
</evidence>
<feature type="domain" description="Helicase ATP-binding" evidence="16">
    <location>
        <begin position="283"/>
        <end position="436"/>
    </location>
</feature>
<dbReference type="GO" id="GO:0006310">
    <property type="term" value="P:DNA recombination"/>
    <property type="evidence" value="ECO:0007669"/>
    <property type="project" value="UniProtKB-UniRule"/>
</dbReference>
<dbReference type="CDD" id="cd04488">
    <property type="entry name" value="RecG_wedge_OBF"/>
    <property type="match status" value="1"/>
</dbReference>